<keyword evidence="12" id="KW-1185">Reference proteome</keyword>
<dbReference type="AlphaFoldDB" id="A0A1H9PHA6"/>
<evidence type="ECO:0000256" key="1">
    <source>
        <dbReference type="ARBA" id="ARBA00022517"/>
    </source>
</evidence>
<comment type="subcellular location">
    <subcellularLocation>
        <location evidence="6">Cytoplasm</location>
    </subcellularLocation>
</comment>
<name>A0A1H9PHA6_BUTFI</name>
<comment type="cofactor">
    <cofactor evidence="6">
        <name>Mg(2+)</name>
        <dbReference type="ChEBI" id="CHEBI:18420"/>
    </cofactor>
</comment>
<dbReference type="GO" id="GO:0005737">
    <property type="term" value="C:cytoplasm"/>
    <property type="evidence" value="ECO:0007669"/>
    <property type="project" value="UniProtKB-SubCell"/>
</dbReference>
<keyword evidence="6" id="KW-0699">rRNA-binding</keyword>
<comment type="function">
    <text evidence="6">Involved in correct processing of both the 5' and 3' ends of 23S rRNA precursor. Processes 30S rRNA precursor transcript even in absence of ribonuclease 3 (Rnc); Rnc processes 30S rRNA into smaller rRNA precursors.</text>
</comment>
<keyword evidence="6" id="KW-0460">Magnesium</keyword>
<feature type="active site" evidence="6">
    <location>
        <position position="62"/>
    </location>
</feature>
<dbReference type="InterPro" id="IPR008226">
    <property type="entry name" value="Mini3_fam"/>
</dbReference>
<keyword evidence="4 6" id="KW-0255">Endonuclease</keyword>
<evidence type="ECO:0000256" key="2">
    <source>
        <dbReference type="ARBA" id="ARBA00022552"/>
    </source>
</evidence>
<dbReference type="SUPFAM" id="SSF69065">
    <property type="entry name" value="RNase III domain-like"/>
    <property type="match status" value="1"/>
</dbReference>
<dbReference type="Proteomes" id="UP000182584">
    <property type="component" value="Unassembled WGS sequence"/>
</dbReference>
<feature type="region of interest" description="Disordered" evidence="7">
    <location>
        <begin position="1"/>
        <end position="20"/>
    </location>
</feature>
<evidence type="ECO:0000313" key="11">
    <source>
        <dbReference type="Proteomes" id="UP000182584"/>
    </source>
</evidence>
<keyword evidence="5 6" id="KW-0378">Hydrolase</keyword>
<sequence>MEKGLNDNNIDSGNDTRDESCDSACINSSDIADLAGVIRDSFGLKKIDMRTYSPLALAFIGDSVYEIIIRSLVTEQSNRPANTLNKAKVHYVNAAAQAFIIDSIMDRLSEEEAAVYHRGRNAKSYTSAKNQSVIDYRKATGLEALCGYLYLAGRLDRVLELVQYGVKLLDSKDGK</sequence>
<dbReference type="eggNOG" id="COG1939">
    <property type="taxonomic scope" value="Bacteria"/>
</dbReference>
<dbReference type="EMBL" id="FOGJ01000006">
    <property type="protein sequence ID" value="SER47558.1"/>
    <property type="molecule type" value="Genomic_DNA"/>
</dbReference>
<evidence type="ECO:0000313" key="10">
    <source>
        <dbReference type="EMBL" id="SER47558.1"/>
    </source>
</evidence>
<organism evidence="10 11">
    <name type="scientific">Butyrivibrio fibrisolvens</name>
    <dbReference type="NCBI Taxonomy" id="831"/>
    <lineage>
        <taxon>Bacteria</taxon>
        <taxon>Bacillati</taxon>
        <taxon>Bacillota</taxon>
        <taxon>Clostridia</taxon>
        <taxon>Lachnospirales</taxon>
        <taxon>Lachnospiraceae</taxon>
        <taxon>Butyrivibrio</taxon>
    </lineage>
</organism>
<gene>
    <name evidence="6" type="primary">mrnC</name>
    <name evidence="9" type="ORF">CPT75_10195</name>
    <name evidence="10" type="ORF">SAMN04487884_10632</name>
</gene>
<evidence type="ECO:0000256" key="7">
    <source>
        <dbReference type="SAM" id="MobiDB-lite"/>
    </source>
</evidence>
<evidence type="ECO:0000259" key="8">
    <source>
        <dbReference type="Pfam" id="PF00636"/>
    </source>
</evidence>
<evidence type="ECO:0000313" key="9">
    <source>
        <dbReference type="EMBL" id="PWT27441.1"/>
    </source>
</evidence>
<feature type="domain" description="RNase III" evidence="8">
    <location>
        <begin position="56"/>
        <end position="153"/>
    </location>
</feature>
<evidence type="ECO:0000256" key="6">
    <source>
        <dbReference type="HAMAP-Rule" id="MF_01468"/>
    </source>
</evidence>
<dbReference type="GO" id="GO:0004525">
    <property type="term" value="F:ribonuclease III activity"/>
    <property type="evidence" value="ECO:0007669"/>
    <property type="project" value="InterPro"/>
</dbReference>
<keyword evidence="3 6" id="KW-0540">Nuclease</keyword>
<evidence type="ECO:0000256" key="4">
    <source>
        <dbReference type="ARBA" id="ARBA00022759"/>
    </source>
</evidence>
<feature type="compositionally biased region" description="Polar residues" evidence="7">
    <location>
        <begin position="1"/>
        <end position="13"/>
    </location>
</feature>
<dbReference type="OrthoDB" id="46571at2"/>
<reference evidence="9 12" key="2">
    <citation type="submission" date="2017-09" db="EMBL/GenBank/DDBJ databases">
        <title>High-quality draft genome sequence of Butyrivibrio fibrisolvens INBov1, isolated from cow rumen.</title>
        <authorList>
            <person name="Rodriguez Hernaez J."/>
            <person name="Rivarola M."/>
            <person name="Paniego N."/>
            <person name="Cravero S."/>
            <person name="Ceron Cucchi M."/>
            <person name="Martinez M.C."/>
        </authorList>
    </citation>
    <scope>NUCLEOTIDE SEQUENCE [LARGE SCALE GENOMIC DNA]</scope>
    <source>
        <strain evidence="9 12">INBov1</strain>
    </source>
</reference>
<dbReference type="PANTHER" id="PTHR34276:SF1">
    <property type="entry name" value="MINI-RIBONUCLEASE 3"/>
    <property type="match status" value="1"/>
</dbReference>
<dbReference type="Gene3D" id="1.10.1520.10">
    <property type="entry name" value="Ribonuclease III domain"/>
    <property type="match status" value="1"/>
</dbReference>
<dbReference type="Pfam" id="PF00636">
    <property type="entry name" value="Ribonuclease_3"/>
    <property type="match status" value="1"/>
</dbReference>
<comment type="similarity">
    <text evidence="6">Belongs to the MrnC RNase family.</text>
</comment>
<evidence type="ECO:0000256" key="5">
    <source>
        <dbReference type="ARBA" id="ARBA00022801"/>
    </source>
</evidence>
<keyword evidence="2 6" id="KW-0698">rRNA processing</keyword>
<dbReference type="InterPro" id="IPR036389">
    <property type="entry name" value="RNase_III_sf"/>
</dbReference>
<protein>
    <recommendedName>
        <fullName evidence="6">Mini-ribonuclease 3</fullName>
        <shortName evidence="6">Mini-3</shortName>
        <shortName evidence="6">Mini-RNase 3</shortName>
        <ecNumber evidence="6">3.1.26.-</ecNumber>
    </recommendedName>
    <alternativeName>
        <fullName evidence="6">Mini-RNase III</fullName>
        <shortName evidence="6">Mini-III</shortName>
    </alternativeName>
</protein>
<keyword evidence="1 6" id="KW-0690">Ribosome biogenesis</keyword>
<reference evidence="10 11" key="1">
    <citation type="submission" date="2016-10" db="EMBL/GenBank/DDBJ databases">
        <authorList>
            <person name="de Groot N.N."/>
        </authorList>
    </citation>
    <scope>NUCLEOTIDE SEQUENCE [LARGE SCALE GENOMIC DNA]</scope>
    <source>
        <strain evidence="10 11">AR40</strain>
    </source>
</reference>
<evidence type="ECO:0000313" key="12">
    <source>
        <dbReference type="Proteomes" id="UP000245488"/>
    </source>
</evidence>
<dbReference type="InterPro" id="IPR000999">
    <property type="entry name" value="RNase_III_dom"/>
</dbReference>
<dbReference type="GO" id="GO:0019843">
    <property type="term" value="F:rRNA binding"/>
    <property type="evidence" value="ECO:0007669"/>
    <property type="project" value="UniProtKB-UniRule"/>
</dbReference>
<dbReference type="Proteomes" id="UP000245488">
    <property type="component" value="Chromosome"/>
</dbReference>
<comment type="subunit">
    <text evidence="6">Homodimer.</text>
</comment>
<accession>A0A1H9PHA6</accession>
<dbReference type="EMBL" id="NXNG01000001">
    <property type="protein sequence ID" value="PWT27441.1"/>
    <property type="molecule type" value="Genomic_DNA"/>
</dbReference>
<proteinExistence type="inferred from homology"/>
<keyword evidence="6" id="KW-0694">RNA-binding</keyword>
<keyword evidence="6" id="KW-0963">Cytoplasm</keyword>
<dbReference type="EC" id="3.1.26.-" evidence="6"/>
<evidence type="ECO:0000256" key="3">
    <source>
        <dbReference type="ARBA" id="ARBA00022722"/>
    </source>
</evidence>
<dbReference type="RefSeq" id="WP_022756697.1">
    <property type="nucleotide sequence ID" value="NZ_CM009896.1"/>
</dbReference>
<dbReference type="GO" id="GO:0006364">
    <property type="term" value="P:rRNA processing"/>
    <property type="evidence" value="ECO:0007669"/>
    <property type="project" value="UniProtKB-UniRule"/>
</dbReference>
<dbReference type="PANTHER" id="PTHR34276">
    <property type="entry name" value="MINI-RIBONUCLEASE 3"/>
    <property type="match status" value="1"/>
</dbReference>
<dbReference type="HAMAP" id="MF_01468">
    <property type="entry name" value="RNase_Mini_III"/>
    <property type="match status" value="1"/>
</dbReference>